<dbReference type="Gene3D" id="1.25.10.10">
    <property type="entry name" value="Leucine-rich Repeat Variant"/>
    <property type="match status" value="2"/>
</dbReference>
<dbReference type="EMBL" id="JACONW010000022">
    <property type="protein sequence ID" value="MBC3949552.1"/>
    <property type="molecule type" value="Genomic_DNA"/>
</dbReference>
<evidence type="ECO:0000313" key="2">
    <source>
        <dbReference type="Proteomes" id="UP000651852"/>
    </source>
</evidence>
<organism evidence="1 2">
    <name type="scientific">Pseudomonas folii</name>
    <dbReference type="NCBI Taxonomy" id="2762593"/>
    <lineage>
        <taxon>Bacteria</taxon>
        <taxon>Pseudomonadati</taxon>
        <taxon>Pseudomonadota</taxon>
        <taxon>Gammaproteobacteria</taxon>
        <taxon>Pseudomonadales</taxon>
        <taxon>Pseudomonadaceae</taxon>
        <taxon>Pseudomonas</taxon>
    </lineage>
</organism>
<name>A0ABR7AXB8_9PSED</name>
<sequence>MNEVMTFEHLRDWHYQLTDLEARYVREIQETHDAARALVKLSQFGNGFVREAAVQRLAGQASTEALLAILERLNDWVPQVRQQAQKALEQFLVVERVDLLLQALTPLLALGDKQRVDHRDTLLKARSLLSLPQLREQVGQAFASCRGRAARFVFDLTLEHCADRPSFLAAALIHEDVTVRQKAVTACADLLATDAVPLLERALQSSAASLRVQALRGLLSMLEDPREHLQAGLLDGSSAVRCLARWAAPRYAVDSREVLLSRLDKDVPSSKREWLGLLGLAKELDQPLPASVLQAALKSPVAVVRVQALQLLGEAGLGRQLAALDDQSDKVFRGAVQLLSQQTWSRFDAQLDQRLDRDWHVLSDQRRAALLRLKPVWLQLQYLLRRYDQATVDADAWLNHIVVWCDAQYTLVDPVTPKVQREALLQRLQVMEDSGDLKSGTVRRLR</sequence>
<dbReference type="Proteomes" id="UP000651852">
    <property type="component" value="Unassembled WGS sequence"/>
</dbReference>
<keyword evidence="2" id="KW-1185">Reference proteome</keyword>
<dbReference type="SUPFAM" id="SSF48371">
    <property type="entry name" value="ARM repeat"/>
    <property type="match status" value="1"/>
</dbReference>
<gene>
    <name evidence="1" type="ORF">H8S59_07220</name>
</gene>
<dbReference type="RefSeq" id="WP_187520962.1">
    <property type="nucleotide sequence ID" value="NZ_JACONW010000022.1"/>
</dbReference>
<dbReference type="InterPro" id="IPR011989">
    <property type="entry name" value="ARM-like"/>
</dbReference>
<dbReference type="SMART" id="SM00567">
    <property type="entry name" value="EZ_HEAT"/>
    <property type="match status" value="3"/>
</dbReference>
<proteinExistence type="predicted"/>
<protein>
    <submittedName>
        <fullName evidence="1">PBS lyase</fullName>
    </submittedName>
</protein>
<evidence type="ECO:0000313" key="1">
    <source>
        <dbReference type="EMBL" id="MBC3949552.1"/>
    </source>
</evidence>
<dbReference type="InterPro" id="IPR004155">
    <property type="entry name" value="PBS_lyase_HEAT"/>
</dbReference>
<keyword evidence="1" id="KW-0456">Lyase</keyword>
<accession>A0ABR7AXB8</accession>
<comment type="caution">
    <text evidence="1">The sequence shown here is derived from an EMBL/GenBank/DDBJ whole genome shotgun (WGS) entry which is preliminary data.</text>
</comment>
<reference evidence="1 2" key="1">
    <citation type="submission" date="2020-08" db="EMBL/GenBank/DDBJ databases">
        <title>Putative novel bacterial strains isolated from necrotic wheat leaf tissues caused by Xanthomonas translucens.</title>
        <authorList>
            <person name="Tambong J.T."/>
        </authorList>
    </citation>
    <scope>NUCLEOTIDE SEQUENCE [LARGE SCALE GENOMIC DNA]</scope>
    <source>
        <strain evidence="1 2">DOAB 1069</strain>
    </source>
</reference>
<dbReference type="GO" id="GO:0016829">
    <property type="term" value="F:lyase activity"/>
    <property type="evidence" value="ECO:0007669"/>
    <property type="project" value="UniProtKB-KW"/>
</dbReference>
<dbReference type="InterPro" id="IPR016024">
    <property type="entry name" value="ARM-type_fold"/>
</dbReference>